<dbReference type="CDD" id="cd05291">
    <property type="entry name" value="HicDH_like"/>
    <property type="match status" value="1"/>
</dbReference>
<dbReference type="GO" id="GO:0006096">
    <property type="term" value="P:glycolytic process"/>
    <property type="evidence" value="ECO:0007669"/>
    <property type="project" value="UniProtKB-UniRule"/>
</dbReference>
<dbReference type="InterPro" id="IPR022383">
    <property type="entry name" value="Lactate/malate_DH_C"/>
</dbReference>
<keyword evidence="5 7" id="KW-0520">NAD</keyword>
<dbReference type="EC" id="1.1.1.27" evidence="3 7"/>
<organism evidence="12 13">
    <name type="scientific">[Eubacterium] hominis</name>
    <dbReference type="NCBI Taxonomy" id="2764325"/>
    <lineage>
        <taxon>Bacteria</taxon>
        <taxon>Bacillati</taxon>
        <taxon>Bacillota</taxon>
        <taxon>Erysipelotrichia</taxon>
        <taxon>Erysipelotrichales</taxon>
        <taxon>Erysipelotrichaceae</taxon>
        <taxon>Amedibacillus</taxon>
    </lineage>
</organism>
<dbReference type="InterPro" id="IPR011304">
    <property type="entry name" value="L-lactate_DH"/>
</dbReference>
<dbReference type="InterPro" id="IPR015955">
    <property type="entry name" value="Lactate_DH/Glyco_Ohase_4_C"/>
</dbReference>
<comment type="catalytic activity">
    <reaction evidence="6 7">
        <text>(S)-lactate + NAD(+) = pyruvate + NADH + H(+)</text>
        <dbReference type="Rhea" id="RHEA:23444"/>
        <dbReference type="ChEBI" id="CHEBI:15361"/>
        <dbReference type="ChEBI" id="CHEBI:15378"/>
        <dbReference type="ChEBI" id="CHEBI:16651"/>
        <dbReference type="ChEBI" id="CHEBI:57540"/>
        <dbReference type="ChEBI" id="CHEBI:57945"/>
        <dbReference type="EC" id="1.1.1.27"/>
    </reaction>
</comment>
<evidence type="ECO:0000256" key="1">
    <source>
        <dbReference type="ARBA" id="ARBA00004843"/>
    </source>
</evidence>
<dbReference type="InterPro" id="IPR018177">
    <property type="entry name" value="L-lactate_DH_AS"/>
</dbReference>
<dbReference type="PROSITE" id="PS00064">
    <property type="entry name" value="L_LDH"/>
    <property type="match status" value="1"/>
</dbReference>
<evidence type="ECO:0000256" key="2">
    <source>
        <dbReference type="ARBA" id="ARBA00006054"/>
    </source>
</evidence>
<evidence type="ECO:0000256" key="7">
    <source>
        <dbReference type="HAMAP-Rule" id="MF_00488"/>
    </source>
</evidence>
<reference evidence="12 13" key="1">
    <citation type="submission" date="2020-08" db="EMBL/GenBank/DDBJ databases">
        <authorList>
            <person name="Liu C."/>
            <person name="Sun Q."/>
        </authorList>
    </citation>
    <scope>NUCLEOTIDE SEQUENCE [LARGE SCALE GENOMIC DNA]</scope>
    <source>
        <strain evidence="12 13">NSJ-61</strain>
    </source>
</reference>
<feature type="binding site" evidence="7">
    <location>
        <position position="42"/>
    </location>
    <ligand>
        <name>NAD(+)</name>
        <dbReference type="ChEBI" id="CHEBI:57540"/>
    </ligand>
</feature>
<dbReference type="NCBIfam" id="TIGR01771">
    <property type="entry name" value="L-LDH-NAD"/>
    <property type="match status" value="1"/>
</dbReference>
<evidence type="ECO:0000256" key="8">
    <source>
        <dbReference type="PIRSR" id="PIRSR000102-1"/>
    </source>
</evidence>
<dbReference type="GO" id="GO:0005737">
    <property type="term" value="C:cytoplasm"/>
    <property type="evidence" value="ECO:0007669"/>
    <property type="project" value="UniProtKB-SubCell"/>
</dbReference>
<comment type="similarity">
    <text evidence="2 7">Belongs to the LDH/MDH superfamily. LDH family.</text>
</comment>
<feature type="binding site" evidence="9">
    <location>
        <begin position="12"/>
        <end position="17"/>
    </location>
    <ligand>
        <name>NAD(+)</name>
        <dbReference type="ChEBI" id="CHEBI:57540"/>
    </ligand>
</feature>
<dbReference type="Gene3D" id="3.40.50.720">
    <property type="entry name" value="NAD(P)-binding Rossmann-like Domain"/>
    <property type="match status" value="1"/>
</dbReference>
<evidence type="ECO:0000259" key="11">
    <source>
        <dbReference type="Pfam" id="PF02866"/>
    </source>
</evidence>
<dbReference type="AlphaFoldDB" id="A0A7G9GIX8"/>
<dbReference type="SUPFAM" id="SSF56327">
    <property type="entry name" value="LDH C-terminal domain-like"/>
    <property type="match status" value="1"/>
</dbReference>
<dbReference type="Gene3D" id="3.90.110.10">
    <property type="entry name" value="Lactate dehydrogenase/glycoside hydrolase, family 4, C-terminal"/>
    <property type="match status" value="1"/>
</dbReference>
<dbReference type="GO" id="GO:0006089">
    <property type="term" value="P:lactate metabolic process"/>
    <property type="evidence" value="ECO:0007669"/>
    <property type="project" value="TreeGrafter"/>
</dbReference>
<evidence type="ECO:0000256" key="9">
    <source>
        <dbReference type="PIRSR" id="PIRSR000102-3"/>
    </source>
</evidence>
<gene>
    <name evidence="7" type="primary">ldh</name>
    <name evidence="12" type="ORF">H9Q80_10705</name>
</gene>
<feature type="domain" description="Lactate/malate dehydrogenase C-terminal" evidence="11">
    <location>
        <begin position="149"/>
        <end position="310"/>
    </location>
</feature>
<accession>A0A7G9GIX8</accession>
<comment type="caution">
    <text evidence="7">Lacks conserved residue(s) required for the propagation of feature annotation.</text>
</comment>
<comment type="function">
    <text evidence="7">Catalyzes the conversion of lactate to pyruvate.</text>
</comment>
<evidence type="ECO:0000313" key="13">
    <source>
        <dbReference type="Proteomes" id="UP000515856"/>
    </source>
</evidence>
<feature type="binding site" evidence="7">
    <location>
        <position position="105"/>
    </location>
    <ligand>
        <name>NAD(+)</name>
        <dbReference type="ChEBI" id="CHEBI:57540"/>
    </ligand>
</feature>
<feature type="binding site" evidence="7">
    <location>
        <begin position="152"/>
        <end position="155"/>
    </location>
    <ligand>
        <name>substrate</name>
    </ligand>
</feature>
<dbReference type="NCBIfam" id="NF000824">
    <property type="entry name" value="PRK00066.1"/>
    <property type="match status" value="1"/>
</dbReference>
<dbReference type="UniPathway" id="UPA00554">
    <property type="reaction ID" value="UER00611"/>
</dbReference>
<feature type="domain" description="Lactate/malate dehydrogenase N-terminal" evidence="10">
    <location>
        <begin position="7"/>
        <end position="146"/>
    </location>
</feature>
<dbReference type="GO" id="GO:0004459">
    <property type="term" value="F:L-lactate dehydrogenase (NAD+) activity"/>
    <property type="evidence" value="ECO:0007669"/>
    <property type="project" value="UniProtKB-UniRule"/>
</dbReference>
<evidence type="ECO:0000256" key="3">
    <source>
        <dbReference type="ARBA" id="ARBA00012967"/>
    </source>
</evidence>
<dbReference type="PANTHER" id="PTHR43128:SF16">
    <property type="entry name" value="L-LACTATE DEHYDROGENASE"/>
    <property type="match status" value="1"/>
</dbReference>
<keyword evidence="7" id="KW-0963">Cytoplasm</keyword>
<sequence length="317" mass="34880">MNIKKSKVVIIGAGNVGVSTAFCLVNQGICDEIALIDLNEEKVVGEVLDLTHCMEYMHRNVSVHAGTYDDCKDANIIVITASAPMPKDKNDRLIMLDSSKKIMKSIVGSIMKTGFDGHLIVVSNPVDIMSYYAYKLSGLPANQVIGSGTTLDTARLKCNIAKRIDVDPRSVNALVIGEHGDSEMIPWSTITIGGKDIYSVVHDNEDRIGKHPYDEIKEATIKGGWEIFNRKGNTCYGIAASTVGIIKTILYNENKILPVSTLLNGEYGETDLYISVPTIMDRSGAKEIVELRLNEQEMTEFKASCAHLRSFYKDLDI</sequence>
<comment type="subunit">
    <text evidence="7">Homotetramer.</text>
</comment>
<dbReference type="Pfam" id="PF00056">
    <property type="entry name" value="Ldh_1_N"/>
    <property type="match status" value="1"/>
</dbReference>
<dbReference type="InterPro" id="IPR036291">
    <property type="entry name" value="NAD(P)-bd_dom_sf"/>
</dbReference>
<dbReference type="HAMAP" id="MF_00488">
    <property type="entry name" value="Lactate_dehydrog"/>
    <property type="match status" value="1"/>
</dbReference>
<dbReference type="Proteomes" id="UP000515856">
    <property type="component" value="Chromosome"/>
</dbReference>
<feature type="binding site" evidence="7">
    <location>
        <position position="92"/>
    </location>
    <ligand>
        <name>substrate</name>
    </ligand>
</feature>
<name>A0A7G9GIX8_9FIRM</name>
<dbReference type="FunFam" id="3.40.50.720:FF:000018">
    <property type="entry name" value="Malate dehydrogenase"/>
    <property type="match status" value="1"/>
</dbReference>
<protein>
    <recommendedName>
        <fullName evidence="3 7">L-lactate dehydrogenase</fullName>
        <shortName evidence="7">L-LDH</shortName>
        <ecNumber evidence="3 7">1.1.1.27</ecNumber>
    </recommendedName>
</protein>
<evidence type="ECO:0000256" key="5">
    <source>
        <dbReference type="ARBA" id="ARBA00023027"/>
    </source>
</evidence>
<feature type="binding site" evidence="7 9">
    <location>
        <position position="37"/>
    </location>
    <ligand>
        <name>NAD(+)</name>
        <dbReference type="ChEBI" id="CHEBI:57540"/>
    </ligand>
</feature>
<dbReference type="PIRSF" id="PIRSF000102">
    <property type="entry name" value="Lac_mal_DH"/>
    <property type="match status" value="1"/>
</dbReference>
<dbReference type="RefSeq" id="WP_117454412.1">
    <property type="nucleotide sequence ID" value="NZ_CP060636.1"/>
</dbReference>
<evidence type="ECO:0000313" key="12">
    <source>
        <dbReference type="EMBL" id="QNM10760.1"/>
    </source>
</evidence>
<keyword evidence="13" id="KW-1185">Reference proteome</keyword>
<dbReference type="KEGG" id="ehn:H9Q80_10705"/>
<feature type="binding site" evidence="7">
    <location>
        <position position="234"/>
    </location>
    <ligand>
        <name>substrate</name>
    </ligand>
</feature>
<evidence type="ECO:0000256" key="4">
    <source>
        <dbReference type="ARBA" id="ARBA00023002"/>
    </source>
</evidence>
<dbReference type="InterPro" id="IPR001236">
    <property type="entry name" value="Lactate/malate_DH_N"/>
</dbReference>
<keyword evidence="4 7" id="KW-0560">Oxidoreductase</keyword>
<dbReference type="EMBL" id="CP060636">
    <property type="protein sequence ID" value="QNM10760.1"/>
    <property type="molecule type" value="Genomic_DNA"/>
</dbReference>
<dbReference type="Pfam" id="PF02866">
    <property type="entry name" value="Ldh_1_C"/>
    <property type="match status" value="1"/>
</dbReference>
<feature type="binding site" evidence="7">
    <location>
        <position position="147"/>
    </location>
    <ligand>
        <name>NAD(+)</name>
        <dbReference type="ChEBI" id="CHEBI:57540"/>
    </ligand>
</feature>
<dbReference type="PANTHER" id="PTHR43128">
    <property type="entry name" value="L-2-HYDROXYCARBOXYLATE DEHYDROGENASE (NAD(P)(+))"/>
    <property type="match status" value="1"/>
</dbReference>
<feature type="binding site" evidence="7 9">
    <location>
        <begin position="122"/>
        <end position="124"/>
    </location>
    <ligand>
        <name>NAD(+)</name>
        <dbReference type="ChEBI" id="CHEBI:57540"/>
    </ligand>
</feature>
<dbReference type="SUPFAM" id="SSF51735">
    <property type="entry name" value="NAD(P)-binding Rossmann-fold domains"/>
    <property type="match status" value="1"/>
</dbReference>
<comment type="pathway">
    <text evidence="1 7">Fermentation; pyruvate fermentation to lactate; (S)-lactate from pyruvate: step 1/1.</text>
</comment>
<feature type="binding site" evidence="7">
    <location>
        <position position="16"/>
    </location>
    <ligand>
        <name>NAD(+)</name>
        <dbReference type="ChEBI" id="CHEBI:57540"/>
    </ligand>
</feature>
<evidence type="ECO:0000256" key="6">
    <source>
        <dbReference type="ARBA" id="ARBA00049258"/>
    </source>
</evidence>
<dbReference type="InterPro" id="IPR001557">
    <property type="entry name" value="L-lactate/malate_DH"/>
</dbReference>
<feature type="active site" description="Proton acceptor" evidence="7 8">
    <location>
        <position position="179"/>
    </location>
</feature>
<feature type="binding site" evidence="7">
    <location>
        <begin position="124"/>
        <end position="127"/>
    </location>
    <ligand>
        <name>substrate</name>
    </ligand>
</feature>
<comment type="subcellular location">
    <subcellularLocation>
        <location evidence="7">Cytoplasm</location>
    </subcellularLocation>
</comment>
<evidence type="ECO:0000259" key="10">
    <source>
        <dbReference type="Pfam" id="PF00056"/>
    </source>
</evidence>
<feature type="binding site" evidence="7">
    <location>
        <position position="68"/>
    </location>
    <ligand>
        <name>NAD(+)</name>
        <dbReference type="ChEBI" id="CHEBI:57540"/>
    </ligand>
</feature>
<proteinExistence type="inferred from homology"/>
<dbReference type="PRINTS" id="PR00086">
    <property type="entry name" value="LLDHDRGNASE"/>
</dbReference>